<dbReference type="Proteomes" id="UP000566819">
    <property type="component" value="Unassembled WGS sequence"/>
</dbReference>
<sequence>MKRPVRRAFVRVHPAAFLEVWTELLRLSKLQRPSVRLEDLRFEIGSIDVTGPGSTEALLGTLHPYYQSADTQEKHAEVFRSLGGLTNPSSVPPNSILAFSVMDPRLKYPPRPVILPKLNDEDANFALLEMLSTWPADISTPSPNLFDRDARFRATRLPAQKSINRRKAFEKPGAYPTLKSTDPAIPIMLLSSRLTSNSQQGTWTLLAPWKCILPIWYGIVHYPLSSGGNPRFGGVDEMRQIHFEHGMPWFPADYPGTNAGFAWEADERDRRKSEWERRPKGKRIEWGSLDLGSGRKGEIGRGWACDFEQVIGLDPFPDISTATDTTQNTEATPNTEPAKTRVESPLQQLTCKNFTALLSSPAGKAPSSSVIATVRITLIGRGIASPCARIYRLPRASSSSDDASMNSTPPVTTREEWLSLLPQTPGVKPPPNPKAKDAKNIGRIPLNAPVSKRMRLLAESLTQNPPLPYPADKKNDEHPLVPDEEDLIGFVTTGEFNLAEGKGVAIGSVLVAKVTESLRMPGEKRGNEGRLCIKFVRNAAMVGNPQTPTMTNHQIIVLGYNTACRPGSNQQVFTMKAITEDCSADPIPVSPTNWHLPKGTENPIMILPQLCPWSSPCRRKIFTKPLETF</sequence>
<feature type="compositionally biased region" description="Low complexity" evidence="1">
    <location>
        <begin position="321"/>
        <end position="337"/>
    </location>
</feature>
<organism evidence="4 5">
    <name type="scientific">Cudoniella acicularis</name>
    <dbReference type="NCBI Taxonomy" id="354080"/>
    <lineage>
        <taxon>Eukaryota</taxon>
        <taxon>Fungi</taxon>
        <taxon>Dikarya</taxon>
        <taxon>Ascomycota</taxon>
        <taxon>Pezizomycotina</taxon>
        <taxon>Leotiomycetes</taxon>
        <taxon>Helotiales</taxon>
        <taxon>Tricladiaceae</taxon>
        <taxon>Cudoniella</taxon>
    </lineage>
</organism>
<dbReference type="GO" id="GO:0001682">
    <property type="term" value="P:tRNA 5'-leader removal"/>
    <property type="evidence" value="ECO:0007669"/>
    <property type="project" value="InterPro"/>
</dbReference>
<proteinExistence type="predicted"/>
<evidence type="ECO:0008006" key="6">
    <source>
        <dbReference type="Google" id="ProtNLM"/>
    </source>
</evidence>
<dbReference type="AlphaFoldDB" id="A0A8H4RA76"/>
<feature type="region of interest" description="Disordered" evidence="1">
    <location>
        <begin position="321"/>
        <end position="344"/>
    </location>
</feature>
<dbReference type="Pfam" id="PF08170">
    <property type="entry name" value="POPLD"/>
    <property type="match status" value="1"/>
</dbReference>
<gene>
    <name evidence="4" type="ORF">G7Y89_g11831</name>
</gene>
<feature type="domain" description="POPLD" evidence="2">
    <location>
        <begin position="202"/>
        <end position="307"/>
    </location>
</feature>
<dbReference type="PANTHER" id="PTHR22731:SF3">
    <property type="entry name" value="RIBONUCLEASES P_MRP PROTEIN SUBUNIT POP1"/>
    <property type="match status" value="1"/>
</dbReference>
<dbReference type="InterPro" id="IPR055079">
    <property type="entry name" value="POP1_C"/>
</dbReference>
<accession>A0A8H4RA76</accession>
<evidence type="ECO:0000259" key="3">
    <source>
        <dbReference type="Pfam" id="PF22770"/>
    </source>
</evidence>
<protein>
    <recommendedName>
        <fullName evidence="6">POPLD domain-containing protein</fullName>
    </recommendedName>
</protein>
<dbReference type="Pfam" id="PF22770">
    <property type="entry name" value="POP1_C"/>
    <property type="match status" value="1"/>
</dbReference>
<name>A0A8H4RA76_9HELO</name>
<dbReference type="GO" id="GO:0000172">
    <property type="term" value="C:ribonuclease MRP complex"/>
    <property type="evidence" value="ECO:0007669"/>
    <property type="project" value="InterPro"/>
</dbReference>
<evidence type="ECO:0000259" key="2">
    <source>
        <dbReference type="Pfam" id="PF08170"/>
    </source>
</evidence>
<dbReference type="InterPro" id="IPR012590">
    <property type="entry name" value="POPLD_dom"/>
</dbReference>
<comment type="caution">
    <text evidence="4">The sequence shown here is derived from an EMBL/GenBank/DDBJ whole genome shotgun (WGS) entry which is preliminary data.</text>
</comment>
<evidence type="ECO:0000313" key="5">
    <source>
        <dbReference type="Proteomes" id="UP000566819"/>
    </source>
</evidence>
<evidence type="ECO:0000313" key="4">
    <source>
        <dbReference type="EMBL" id="KAF4626327.1"/>
    </source>
</evidence>
<feature type="domain" description="POP1 C-terminal" evidence="3">
    <location>
        <begin position="372"/>
        <end position="538"/>
    </location>
</feature>
<dbReference type="InterPro" id="IPR039182">
    <property type="entry name" value="Pop1"/>
</dbReference>
<evidence type="ECO:0000256" key="1">
    <source>
        <dbReference type="SAM" id="MobiDB-lite"/>
    </source>
</evidence>
<reference evidence="4 5" key="1">
    <citation type="submission" date="2020-03" db="EMBL/GenBank/DDBJ databases">
        <title>Draft Genome Sequence of Cudoniella acicularis.</title>
        <authorList>
            <person name="Buettner E."/>
            <person name="Kellner H."/>
        </authorList>
    </citation>
    <scope>NUCLEOTIDE SEQUENCE [LARGE SCALE GENOMIC DNA]</scope>
    <source>
        <strain evidence="4 5">DSM 108380</strain>
    </source>
</reference>
<keyword evidence="5" id="KW-1185">Reference proteome</keyword>
<dbReference type="EMBL" id="JAAMPI010001175">
    <property type="protein sequence ID" value="KAF4626327.1"/>
    <property type="molecule type" value="Genomic_DNA"/>
</dbReference>
<dbReference type="GO" id="GO:0005655">
    <property type="term" value="C:nucleolar ribonuclease P complex"/>
    <property type="evidence" value="ECO:0007669"/>
    <property type="project" value="InterPro"/>
</dbReference>
<feature type="region of interest" description="Disordered" evidence="1">
    <location>
        <begin position="421"/>
        <end position="440"/>
    </location>
</feature>
<dbReference type="PANTHER" id="PTHR22731">
    <property type="entry name" value="RIBONUCLEASES P/MRP PROTEIN SUBUNIT POP1"/>
    <property type="match status" value="1"/>
</dbReference>
<dbReference type="OrthoDB" id="442863at2759"/>